<dbReference type="KEGG" id="sper:EW093_08885"/>
<feature type="domain" description="HPr kinase/phosphorylase C-terminal" evidence="16">
    <location>
        <begin position="138"/>
        <end position="305"/>
    </location>
</feature>
<dbReference type="InterPro" id="IPR011126">
    <property type="entry name" value="Hpr_kin/Pase_Hpr_N"/>
</dbReference>
<dbReference type="EC" id="2.7.11.-" evidence="14"/>
<evidence type="ECO:0000256" key="1">
    <source>
        <dbReference type="ARBA" id="ARBA00001120"/>
    </source>
</evidence>
<feature type="active site" evidence="14">
    <location>
        <position position="251"/>
    </location>
</feature>
<dbReference type="CDD" id="cd01918">
    <property type="entry name" value="HprK_C"/>
    <property type="match status" value="1"/>
</dbReference>
<reference evidence="17 18" key="2">
    <citation type="submission" date="2019-09" db="EMBL/GenBank/DDBJ databases">
        <title>Complete Genome Sequence and Methylome Analysis of free living Spirochaetas.</title>
        <authorList>
            <person name="Leshcheva N."/>
            <person name="Mikheeva N."/>
        </authorList>
    </citation>
    <scope>NUCLEOTIDE SEQUENCE [LARGE SCALE GENOMIC DNA]</scope>
    <source>
        <strain evidence="17 18">P</strain>
    </source>
</reference>
<keyword evidence="6 14" id="KW-0808">Transferase</keyword>
<name>A0A5C1Q9K6_9SPIO</name>
<evidence type="ECO:0000256" key="5">
    <source>
        <dbReference type="ARBA" id="ARBA00022527"/>
    </source>
</evidence>
<feature type="active site" evidence="14">
    <location>
        <position position="145"/>
    </location>
</feature>
<keyword evidence="18" id="KW-1185">Reference proteome</keyword>
<feature type="binding site" evidence="14">
    <location>
        <begin position="160"/>
        <end position="167"/>
    </location>
    <ligand>
        <name>ATP</name>
        <dbReference type="ChEBI" id="CHEBI:30616"/>
    </ligand>
</feature>
<evidence type="ECO:0000313" key="18">
    <source>
        <dbReference type="Proteomes" id="UP000323824"/>
    </source>
</evidence>
<comment type="catalytic activity">
    <reaction evidence="13 14">
        <text>[HPr protein]-O-phospho-L-serine + phosphate + H(+) = [HPr protein]-L-serine + diphosphate</text>
        <dbReference type="Rhea" id="RHEA:46604"/>
        <dbReference type="Rhea" id="RHEA-COMP:11602"/>
        <dbReference type="Rhea" id="RHEA-COMP:11603"/>
        <dbReference type="ChEBI" id="CHEBI:15378"/>
        <dbReference type="ChEBI" id="CHEBI:29999"/>
        <dbReference type="ChEBI" id="CHEBI:33019"/>
        <dbReference type="ChEBI" id="CHEBI:43474"/>
        <dbReference type="ChEBI" id="CHEBI:83421"/>
    </reaction>
</comment>
<dbReference type="Pfam" id="PF02603">
    <property type="entry name" value="Hpr_kinase_N"/>
    <property type="match status" value="1"/>
</dbReference>
<organism evidence="17 18">
    <name type="scientific">Thiospirochaeta perfilievii</name>
    <dbReference type="NCBI Taxonomy" id="252967"/>
    <lineage>
        <taxon>Bacteria</taxon>
        <taxon>Pseudomonadati</taxon>
        <taxon>Spirochaetota</taxon>
        <taxon>Spirochaetia</taxon>
        <taxon>Spirochaetales</taxon>
        <taxon>Spirochaetaceae</taxon>
        <taxon>Thiospirochaeta</taxon>
    </lineage>
</organism>
<feature type="active site" evidence="14">
    <location>
        <position position="166"/>
    </location>
</feature>
<evidence type="ECO:0000259" key="15">
    <source>
        <dbReference type="Pfam" id="PF02603"/>
    </source>
</evidence>
<reference evidence="17 18" key="1">
    <citation type="submission" date="2019-02" db="EMBL/GenBank/DDBJ databases">
        <authorList>
            <person name="Fomenkov A."/>
            <person name="Dubinina G."/>
            <person name="Grabovich M."/>
            <person name="Vincze T."/>
            <person name="Roberts R.J."/>
        </authorList>
    </citation>
    <scope>NUCLEOTIDE SEQUENCE [LARGE SCALE GENOMIC DNA]</scope>
    <source>
        <strain evidence="17 18">P</strain>
    </source>
</reference>
<evidence type="ECO:0000313" key="17">
    <source>
        <dbReference type="EMBL" id="QEN04813.1"/>
    </source>
</evidence>
<comment type="miscellaneous">
    <text evidence="14">Both phosphorylation and phosphorolysis are carried out by the same active site and suggest a common mechanism for both reactions.</text>
</comment>
<dbReference type="PANTHER" id="PTHR30305:SF1">
    <property type="entry name" value="HPR KINASE_PHOSPHORYLASE"/>
    <property type="match status" value="1"/>
</dbReference>
<dbReference type="GO" id="GO:0004712">
    <property type="term" value="F:protein serine/threonine/tyrosine kinase activity"/>
    <property type="evidence" value="ECO:0007669"/>
    <property type="project" value="UniProtKB-UniRule"/>
</dbReference>
<dbReference type="GO" id="GO:0000287">
    <property type="term" value="F:magnesium ion binding"/>
    <property type="evidence" value="ECO:0007669"/>
    <property type="project" value="UniProtKB-UniRule"/>
</dbReference>
<gene>
    <name evidence="14" type="primary">hprK</name>
    <name evidence="17" type="ORF">EW093_08885</name>
</gene>
<evidence type="ECO:0000259" key="16">
    <source>
        <dbReference type="Pfam" id="PF07475"/>
    </source>
</evidence>
<comment type="catalytic activity">
    <reaction evidence="1 14">
        <text>[HPr protein]-L-serine + ATP = [HPr protein]-O-phospho-L-serine + ADP + H(+)</text>
        <dbReference type="Rhea" id="RHEA:46600"/>
        <dbReference type="Rhea" id="RHEA-COMP:11602"/>
        <dbReference type="Rhea" id="RHEA-COMP:11603"/>
        <dbReference type="ChEBI" id="CHEBI:15378"/>
        <dbReference type="ChEBI" id="CHEBI:29999"/>
        <dbReference type="ChEBI" id="CHEBI:30616"/>
        <dbReference type="ChEBI" id="CHEBI:83421"/>
        <dbReference type="ChEBI" id="CHEBI:456216"/>
    </reaction>
</comment>
<dbReference type="InterPro" id="IPR028979">
    <property type="entry name" value="Ser_kin/Pase_Hpr-like_N_sf"/>
</dbReference>
<feature type="active site" description="Proton acceptor; for phosphorylation activity. Proton donor; for dephosphorylation activity" evidence="14">
    <location>
        <position position="184"/>
    </location>
</feature>
<dbReference type="EMBL" id="CP035807">
    <property type="protein sequence ID" value="QEN04813.1"/>
    <property type="molecule type" value="Genomic_DNA"/>
</dbReference>
<evidence type="ECO:0000256" key="7">
    <source>
        <dbReference type="ARBA" id="ARBA00022723"/>
    </source>
</evidence>
<keyword evidence="10 14" id="KW-0067">ATP-binding</keyword>
<evidence type="ECO:0000256" key="3">
    <source>
        <dbReference type="ARBA" id="ARBA00006883"/>
    </source>
</evidence>
<comment type="subunit">
    <text evidence="4 14">Homohexamer.</text>
</comment>
<keyword evidence="8 14" id="KW-0547">Nucleotide-binding</keyword>
<dbReference type="OrthoDB" id="9778803at2"/>
<dbReference type="RefSeq" id="WP_149568053.1">
    <property type="nucleotide sequence ID" value="NZ_CP035807.1"/>
</dbReference>
<dbReference type="InterPro" id="IPR027417">
    <property type="entry name" value="P-loop_NTPase"/>
</dbReference>
<feature type="region of interest" description="Important for the catalytic mechanism of both phosphorylation and dephosphorylation" evidence="14">
    <location>
        <begin position="209"/>
        <end position="218"/>
    </location>
</feature>
<comment type="cofactor">
    <cofactor evidence="2 14">
        <name>Mg(2+)</name>
        <dbReference type="ChEBI" id="CHEBI:18420"/>
    </cofactor>
</comment>
<evidence type="ECO:0000256" key="13">
    <source>
        <dbReference type="ARBA" id="ARBA00047657"/>
    </source>
</evidence>
<evidence type="ECO:0000256" key="10">
    <source>
        <dbReference type="ARBA" id="ARBA00022840"/>
    </source>
</evidence>
<dbReference type="HAMAP" id="MF_01249">
    <property type="entry name" value="HPr_kinase"/>
    <property type="match status" value="1"/>
</dbReference>
<keyword evidence="9 14" id="KW-0418">Kinase</keyword>
<comment type="similarity">
    <text evidence="3 14">Belongs to the HPrK/P family.</text>
</comment>
<dbReference type="GO" id="GO:0005524">
    <property type="term" value="F:ATP binding"/>
    <property type="evidence" value="ECO:0007669"/>
    <property type="project" value="UniProtKB-UniRule"/>
</dbReference>
<feature type="domain" description="HPr(Ser) kinase/phosphorylase N-terminal" evidence="15">
    <location>
        <begin position="14"/>
        <end position="132"/>
    </location>
</feature>
<keyword evidence="11 14" id="KW-0460">Magnesium</keyword>
<dbReference type="PANTHER" id="PTHR30305">
    <property type="entry name" value="PROTEIN YJDM-RELATED"/>
    <property type="match status" value="1"/>
</dbReference>
<proteinExistence type="inferred from homology"/>
<dbReference type="FunFam" id="3.40.50.300:FF:000174">
    <property type="entry name" value="HPr kinase/phosphorylase"/>
    <property type="match status" value="1"/>
</dbReference>
<dbReference type="Pfam" id="PF07475">
    <property type="entry name" value="Hpr_kinase_C"/>
    <property type="match status" value="1"/>
</dbReference>
<evidence type="ECO:0000256" key="2">
    <source>
        <dbReference type="ARBA" id="ARBA00001946"/>
    </source>
</evidence>
<dbReference type="NCBIfam" id="TIGR00679">
    <property type="entry name" value="hpr-ser"/>
    <property type="match status" value="1"/>
</dbReference>
<feature type="region of interest" description="Important for the catalytic mechanism of dephosphorylation" evidence="14">
    <location>
        <begin position="271"/>
        <end position="276"/>
    </location>
</feature>
<evidence type="ECO:0000256" key="4">
    <source>
        <dbReference type="ARBA" id="ARBA00011643"/>
    </source>
</evidence>
<accession>A0A5C1Q9K6</accession>
<dbReference type="AlphaFoldDB" id="A0A5C1Q9K6"/>
<comment type="domain">
    <text evidence="14">The Walker A ATP-binding motif also binds Pi and PPi.</text>
</comment>
<keyword evidence="7 14" id="KW-0479">Metal-binding</keyword>
<dbReference type="InterPro" id="IPR003755">
    <property type="entry name" value="HPr(Ser)_kin/Pase"/>
</dbReference>
<evidence type="ECO:0000256" key="14">
    <source>
        <dbReference type="HAMAP-Rule" id="MF_01249"/>
    </source>
</evidence>
<dbReference type="EC" id="2.7.4.-" evidence="14"/>
<protein>
    <recommendedName>
        <fullName evidence="14">HPr kinase/phosphorylase</fullName>
        <shortName evidence="14">HPrK/P</shortName>
        <ecNumber evidence="14">2.7.11.-</ecNumber>
        <ecNumber evidence="14">2.7.4.-</ecNumber>
    </recommendedName>
    <alternativeName>
        <fullName evidence="14">HPr(Ser) kinase/phosphorylase</fullName>
    </alternativeName>
</protein>
<dbReference type="GO" id="GO:0000155">
    <property type="term" value="F:phosphorelay sensor kinase activity"/>
    <property type="evidence" value="ECO:0007669"/>
    <property type="project" value="InterPro"/>
</dbReference>
<dbReference type="InterPro" id="IPR011104">
    <property type="entry name" value="Hpr_kin/Pase_C"/>
</dbReference>
<keyword evidence="5 14" id="KW-0723">Serine/threonine-protein kinase</keyword>
<sequence>MKQFTILDLLDLDLKDQNRLYLKCLSGRSGLGRKIVTSDISRPGLALTGFTEMFEGKRVQLLGKSENAYLKKLCKENKLENIRKFFEYNIPCCVITHGIVPPEPFLKIAKECNCPILQTTLSSADFMPRLVRAMLEMFSPQVIIHGVLVEVSGLGVLLLGDSGVGKSETALALIEKGHKLIVDDSVEITCSNGNILMGKSSTEILNHHMEIRGLGIINIKEIFGIRAIMKSKRVQLVVKLEEWNSSKNYDRIGKDEKYEILGVHVPILEIPVKPGRNIPTIIETAALNERLKRSGHNSSGEFNKNIIKWLEHENARTKYMENRFN</sequence>
<feature type="binding site" evidence="14">
    <location>
        <position position="210"/>
    </location>
    <ligand>
        <name>Mg(2+)</name>
        <dbReference type="ChEBI" id="CHEBI:18420"/>
    </ligand>
</feature>
<dbReference type="GO" id="GO:0004674">
    <property type="term" value="F:protein serine/threonine kinase activity"/>
    <property type="evidence" value="ECO:0007669"/>
    <property type="project" value="UniProtKB-KW"/>
</dbReference>
<dbReference type="SUPFAM" id="SSF53795">
    <property type="entry name" value="PEP carboxykinase-like"/>
    <property type="match status" value="1"/>
</dbReference>
<evidence type="ECO:0000256" key="8">
    <source>
        <dbReference type="ARBA" id="ARBA00022741"/>
    </source>
</evidence>
<dbReference type="Gene3D" id="3.40.1390.20">
    <property type="entry name" value="HprK N-terminal domain-like"/>
    <property type="match status" value="1"/>
</dbReference>
<dbReference type="SUPFAM" id="SSF75138">
    <property type="entry name" value="HprK N-terminal domain-like"/>
    <property type="match status" value="1"/>
</dbReference>
<comment type="function">
    <text evidence="14">Catalyzes the ATP- as well as the pyrophosphate-dependent phosphorylation of a specific serine residue in HPr, a phosphocarrier protein of the phosphoenolpyruvate-dependent sugar phosphotransferase system (PTS). HprK/P also catalyzes the pyrophosphate-producing, inorganic phosphate-dependent dephosphorylation (phosphorolysis) of seryl-phosphorylated HPr (P-Ser-HPr).</text>
</comment>
<dbReference type="Proteomes" id="UP000323824">
    <property type="component" value="Chromosome"/>
</dbReference>
<feature type="binding site" evidence="14">
    <location>
        <position position="167"/>
    </location>
    <ligand>
        <name>Mg(2+)</name>
        <dbReference type="ChEBI" id="CHEBI:18420"/>
    </ligand>
</feature>
<dbReference type="Gene3D" id="3.40.50.300">
    <property type="entry name" value="P-loop containing nucleotide triphosphate hydrolases"/>
    <property type="match status" value="1"/>
</dbReference>
<evidence type="ECO:0000256" key="6">
    <source>
        <dbReference type="ARBA" id="ARBA00022679"/>
    </source>
</evidence>
<keyword evidence="12 14" id="KW-0511">Multifunctional enzyme</keyword>
<evidence type="ECO:0000256" key="11">
    <source>
        <dbReference type="ARBA" id="ARBA00022842"/>
    </source>
</evidence>
<evidence type="ECO:0000256" key="12">
    <source>
        <dbReference type="ARBA" id="ARBA00023268"/>
    </source>
</evidence>
<dbReference type="GO" id="GO:0006109">
    <property type="term" value="P:regulation of carbohydrate metabolic process"/>
    <property type="evidence" value="ECO:0007669"/>
    <property type="project" value="UniProtKB-UniRule"/>
</dbReference>
<evidence type="ECO:0000256" key="9">
    <source>
        <dbReference type="ARBA" id="ARBA00022777"/>
    </source>
</evidence>